<dbReference type="EMBL" id="DF196779">
    <property type="protein sequence ID" value="GAC75014.1"/>
    <property type="molecule type" value="Genomic_DNA"/>
</dbReference>
<evidence type="ECO:0000256" key="1">
    <source>
        <dbReference type="SAM" id="MobiDB-lite"/>
    </source>
</evidence>
<gene>
    <name evidence="2" type="ORF">PANT_13d00106</name>
</gene>
<evidence type="ECO:0000313" key="2">
    <source>
        <dbReference type="EMBL" id="GAC75014.1"/>
    </source>
</evidence>
<feature type="compositionally biased region" description="Polar residues" evidence="1">
    <location>
        <begin position="27"/>
        <end position="38"/>
    </location>
</feature>
<name>M9LX09_PSEA3</name>
<evidence type="ECO:0000313" key="3">
    <source>
        <dbReference type="Proteomes" id="UP000011976"/>
    </source>
</evidence>
<dbReference type="Proteomes" id="UP000011976">
    <property type="component" value="Unassembled WGS sequence"/>
</dbReference>
<proteinExistence type="predicted"/>
<feature type="region of interest" description="Disordered" evidence="1">
    <location>
        <begin position="1"/>
        <end position="47"/>
    </location>
</feature>
<sequence>MVVRQRASRPTQPEQPRRPRRRSRSQCKSIPSRTTARQRQLRPDYSNPLHYPQALDLVFAGRASRPQHAAALLRCCTAALLPPALLRPRSASLILARSGSSLLGVDYRLVISPSSTAA</sequence>
<dbReference type="AlphaFoldDB" id="M9LX09"/>
<reference evidence="3" key="1">
    <citation type="journal article" date="2013" name="Genome Announc.">
        <title>Genome sequence of the basidiomycetous yeast Pseudozyma antarctica T-34, a producer of the glycolipid biosurfactants mannosylerythritol lipids.</title>
        <authorList>
            <person name="Morita T."/>
            <person name="Koike H."/>
            <person name="Koyama Y."/>
            <person name="Hagiwara H."/>
            <person name="Ito E."/>
            <person name="Fukuoka T."/>
            <person name="Imura T."/>
            <person name="Machida M."/>
            <person name="Kitamoto D."/>
        </authorList>
    </citation>
    <scope>NUCLEOTIDE SEQUENCE [LARGE SCALE GENOMIC DNA]</scope>
    <source>
        <strain evidence="3">T-34</strain>
    </source>
</reference>
<organism evidence="2 3">
    <name type="scientific">Pseudozyma antarctica (strain T-34)</name>
    <name type="common">Yeast</name>
    <name type="synonym">Candida antarctica</name>
    <dbReference type="NCBI Taxonomy" id="1151754"/>
    <lineage>
        <taxon>Eukaryota</taxon>
        <taxon>Fungi</taxon>
        <taxon>Dikarya</taxon>
        <taxon>Basidiomycota</taxon>
        <taxon>Ustilaginomycotina</taxon>
        <taxon>Ustilaginomycetes</taxon>
        <taxon>Ustilaginales</taxon>
        <taxon>Ustilaginaceae</taxon>
        <taxon>Moesziomyces</taxon>
    </lineage>
</organism>
<accession>M9LX09</accession>
<protein>
    <submittedName>
        <fullName evidence="2">Uncharacterized protein</fullName>
    </submittedName>
</protein>